<evidence type="ECO:0000313" key="5">
    <source>
        <dbReference type="Proteomes" id="UP000480854"/>
    </source>
</evidence>
<organism evidence="4 5">
    <name type="scientific">Roseomonas genomospecies 6</name>
    <dbReference type="NCBI Taxonomy" id="214106"/>
    <lineage>
        <taxon>Bacteria</taxon>
        <taxon>Pseudomonadati</taxon>
        <taxon>Pseudomonadota</taxon>
        <taxon>Alphaproteobacteria</taxon>
        <taxon>Acetobacterales</taxon>
        <taxon>Roseomonadaceae</taxon>
        <taxon>Roseomonas</taxon>
    </lineage>
</organism>
<evidence type="ECO:0000256" key="1">
    <source>
        <dbReference type="SAM" id="Coils"/>
    </source>
</evidence>
<feature type="domain" description="KfrA N-terminal DNA-binding" evidence="3">
    <location>
        <begin position="68"/>
        <end position="180"/>
    </location>
</feature>
<feature type="coiled-coil region" evidence="1">
    <location>
        <begin position="149"/>
        <end position="226"/>
    </location>
</feature>
<sequence length="291" mass="31965">MDAYQQGIRSYRQNFLTQNQRTEHGHEFRSADFFFTKPLPHAQRGGYLRSQGFSQTEGNIVGRPMGVTETQVIAAGTALEAAGEPVNGTALRRALGGHGRPEALVRVWQAHKLAQASRPAALGPLIDEALTAVRQPLERLAEGSWRGAADGLAARIRELEGQLRDAEEEMGATIDRSERALDEVHTQIDALNAALAAAAEQHQTERRALQDKVRTLEEQLATRDEERRTVRELADLLPALQQTIADRALSHDGSSDTKPARPKRAQTNEQTAVLPLLDAITELVPVSRTVE</sequence>
<name>A0A9W7KN66_9PROT</name>
<dbReference type="EMBL" id="QOKW01000045">
    <property type="protein sequence ID" value="KAA0675975.1"/>
    <property type="molecule type" value="Genomic_DNA"/>
</dbReference>
<dbReference type="AlphaFoldDB" id="A0A9W7KN66"/>
<accession>A0A9W7KN66</accession>
<dbReference type="Pfam" id="PF11740">
    <property type="entry name" value="KfrA_N"/>
    <property type="match status" value="1"/>
</dbReference>
<evidence type="ECO:0000259" key="3">
    <source>
        <dbReference type="Pfam" id="PF11740"/>
    </source>
</evidence>
<proteinExistence type="predicted"/>
<evidence type="ECO:0000313" key="4">
    <source>
        <dbReference type="EMBL" id="KAA0675975.1"/>
    </source>
</evidence>
<protein>
    <recommendedName>
        <fullName evidence="3">KfrA N-terminal DNA-binding domain-containing protein</fullName>
    </recommendedName>
</protein>
<evidence type="ECO:0000256" key="2">
    <source>
        <dbReference type="SAM" id="MobiDB-lite"/>
    </source>
</evidence>
<keyword evidence="1" id="KW-0175">Coiled coil</keyword>
<gene>
    <name evidence="4" type="ORF">DS843_29060</name>
</gene>
<feature type="compositionally biased region" description="Basic and acidic residues" evidence="2">
    <location>
        <begin position="248"/>
        <end position="259"/>
    </location>
</feature>
<reference evidence="4 5" key="1">
    <citation type="submission" date="2018-07" db="EMBL/GenBank/DDBJ databases">
        <title>Genome sequence of Azospirillum sp. ATCC 49961.</title>
        <authorList>
            <person name="Sant'Anna F.H."/>
            <person name="Baldani J.I."/>
            <person name="Zilli J.E."/>
            <person name="Reis V.M."/>
            <person name="Hartmann A."/>
            <person name="Cruz L."/>
            <person name="de Souza E.M."/>
            <person name="de Oliveira Pedrosa F."/>
            <person name="Passaglia L.M.P."/>
        </authorList>
    </citation>
    <scope>NUCLEOTIDE SEQUENCE [LARGE SCALE GENOMIC DNA]</scope>
    <source>
        <strain evidence="4 5">ATCC 49961</strain>
    </source>
</reference>
<keyword evidence="5" id="KW-1185">Reference proteome</keyword>
<feature type="region of interest" description="Disordered" evidence="2">
    <location>
        <begin position="246"/>
        <end position="269"/>
    </location>
</feature>
<dbReference type="InterPro" id="IPR021104">
    <property type="entry name" value="KfrA_DNA-bd_N"/>
</dbReference>
<comment type="caution">
    <text evidence="4">The sequence shown here is derived from an EMBL/GenBank/DDBJ whole genome shotgun (WGS) entry which is preliminary data.</text>
</comment>
<dbReference type="Proteomes" id="UP000480854">
    <property type="component" value="Unassembled WGS sequence"/>
</dbReference>